<evidence type="ECO:0000313" key="2">
    <source>
        <dbReference type="EMBL" id="NEE04354.1"/>
    </source>
</evidence>
<sequence length="62" mass="6332">MTTSAISSAVALISPASSACARTFGPADHQVFQFSARTLVRPQAFTMAVATAPSLNSTTSIS</sequence>
<proteinExistence type="predicted"/>
<comment type="caution">
    <text evidence="2">The sequence shown here is derived from an EMBL/GenBank/DDBJ whole genome shotgun (WGS) entry which is preliminary data.</text>
</comment>
<evidence type="ECO:0008006" key="4">
    <source>
        <dbReference type="Google" id="ProtNLM"/>
    </source>
</evidence>
<accession>A0A6L9SI79</accession>
<name>A0A6L9SI79_9ACTN</name>
<dbReference type="AlphaFoldDB" id="A0A6L9SI79"/>
<dbReference type="RefSeq" id="WP_163744815.1">
    <property type="nucleotide sequence ID" value="NZ_JAAGOA010000033.1"/>
</dbReference>
<feature type="chain" id="PRO_5026880477" description="Secreted protein" evidence="1">
    <location>
        <begin position="22"/>
        <end position="62"/>
    </location>
</feature>
<gene>
    <name evidence="2" type="ORF">G1H10_29705</name>
</gene>
<evidence type="ECO:0000256" key="1">
    <source>
        <dbReference type="SAM" id="SignalP"/>
    </source>
</evidence>
<evidence type="ECO:0000313" key="3">
    <source>
        <dbReference type="Proteomes" id="UP000475214"/>
    </source>
</evidence>
<dbReference type="EMBL" id="JAAGOA010000033">
    <property type="protein sequence ID" value="NEE04354.1"/>
    <property type="molecule type" value="Genomic_DNA"/>
</dbReference>
<dbReference type="Proteomes" id="UP000475214">
    <property type="component" value="Unassembled WGS sequence"/>
</dbReference>
<protein>
    <recommendedName>
        <fullName evidence="4">Secreted protein</fullName>
    </recommendedName>
</protein>
<reference evidence="2 3" key="1">
    <citation type="submission" date="2020-02" db="EMBL/GenBank/DDBJ databases">
        <authorList>
            <person name="Li X.-J."/>
            <person name="Han X.-M."/>
        </authorList>
    </citation>
    <scope>NUCLEOTIDE SEQUENCE [LARGE SCALE GENOMIC DNA]</scope>
    <source>
        <strain evidence="2 3">CCTCC AB 2017055</strain>
    </source>
</reference>
<keyword evidence="1" id="KW-0732">Signal</keyword>
<feature type="signal peptide" evidence="1">
    <location>
        <begin position="1"/>
        <end position="21"/>
    </location>
</feature>
<keyword evidence="3" id="KW-1185">Reference proteome</keyword>
<organism evidence="2 3">
    <name type="scientific">Phytoactinopolyspora halotolerans</name>
    <dbReference type="NCBI Taxonomy" id="1981512"/>
    <lineage>
        <taxon>Bacteria</taxon>
        <taxon>Bacillati</taxon>
        <taxon>Actinomycetota</taxon>
        <taxon>Actinomycetes</taxon>
        <taxon>Jiangellales</taxon>
        <taxon>Jiangellaceae</taxon>
        <taxon>Phytoactinopolyspora</taxon>
    </lineage>
</organism>